<name>A0A3P3ZNY3_9ZZZZ</name>
<dbReference type="PIRSF" id="PIRSF003174">
    <property type="entry name" value="CreA"/>
    <property type="match status" value="1"/>
</dbReference>
<dbReference type="AlphaFoldDB" id="A0A3P3ZNY3"/>
<sequence>MKKLFAFLSLTCLTALVRADDIGSVNTSWKMLGPDNKIVVESIDDPDIHGITCYLARAKTGGISGAVGIAENKTEASLSCLKIGPITQSGPLPRQQDIAKIRASLFFKKLHLVRMIDPAHSVVIYLTYSDELIEGSPKNSISAVPLGVPIQLK</sequence>
<dbReference type="PANTHER" id="PTHR37952:SF2">
    <property type="entry name" value="PROTEIN CREA"/>
    <property type="match status" value="1"/>
</dbReference>
<gene>
    <name evidence="1" type="primary">creA</name>
    <name evidence="1" type="ORF">CARN8_330003</name>
</gene>
<evidence type="ECO:0000313" key="1">
    <source>
        <dbReference type="EMBL" id="VAY88578.1"/>
    </source>
</evidence>
<dbReference type="InterPro" id="IPR010292">
    <property type="entry name" value="Uncharacterised_CreA"/>
</dbReference>
<accession>A0A3P3ZNY3</accession>
<proteinExistence type="predicted"/>
<dbReference type="PANTHER" id="PTHR37952">
    <property type="match status" value="1"/>
</dbReference>
<dbReference type="Pfam" id="PF05981">
    <property type="entry name" value="CreA"/>
    <property type="match status" value="1"/>
</dbReference>
<dbReference type="EMBL" id="UOYP01000257">
    <property type="protein sequence ID" value="VAY88578.1"/>
    <property type="molecule type" value="Genomic_DNA"/>
</dbReference>
<organism evidence="1">
    <name type="scientific">mine drainage metagenome</name>
    <dbReference type="NCBI Taxonomy" id="410659"/>
    <lineage>
        <taxon>unclassified sequences</taxon>
        <taxon>metagenomes</taxon>
        <taxon>ecological metagenomes</taxon>
    </lineage>
</organism>
<dbReference type="GO" id="GO:0005829">
    <property type="term" value="C:cytosol"/>
    <property type="evidence" value="ECO:0007669"/>
    <property type="project" value="TreeGrafter"/>
</dbReference>
<reference evidence="1" key="1">
    <citation type="submission" date="2018-10" db="EMBL/GenBank/DDBJ databases">
        <authorList>
            <person name="Plewniak F."/>
        </authorList>
    </citation>
    <scope>NUCLEOTIDE SEQUENCE</scope>
</reference>
<protein>
    <submittedName>
        <fullName evidence="1">Protein CreA</fullName>
    </submittedName>
</protein>